<sequence>MNKSIDKIGEAIHLATQEDLDSMEDHSDLKKFEELIQKLELQRRLVLEDEVRKRKLGNFKLNENVNSPRELVEETQLATVTSEENMQIDRADDYADEEIAKLSAEYINLCLSNLAESHKNERLDKEIKQAQENINQLKPYIFNANEEGEGAIGKVAWQLLLLASEQDLVSNPKLFDMLVKCGEPYD</sequence>
<comment type="caution">
    <text evidence="1">The sequence shown here is derived from an EMBL/GenBank/DDBJ whole genome shotgun (WGS) entry which is preliminary data.</text>
</comment>
<evidence type="ECO:0000313" key="1">
    <source>
        <dbReference type="EMBL" id="KAK4037726.1"/>
    </source>
</evidence>
<organism evidence="1 2">
    <name type="scientific">Daphnia magna</name>
    <dbReference type="NCBI Taxonomy" id="35525"/>
    <lineage>
        <taxon>Eukaryota</taxon>
        <taxon>Metazoa</taxon>
        <taxon>Ecdysozoa</taxon>
        <taxon>Arthropoda</taxon>
        <taxon>Crustacea</taxon>
        <taxon>Branchiopoda</taxon>
        <taxon>Diplostraca</taxon>
        <taxon>Cladocera</taxon>
        <taxon>Anomopoda</taxon>
        <taxon>Daphniidae</taxon>
        <taxon>Daphnia</taxon>
    </lineage>
</organism>
<dbReference type="EMBL" id="JAOYFB010000040">
    <property type="protein sequence ID" value="KAK4037726.1"/>
    <property type="molecule type" value="Genomic_DNA"/>
</dbReference>
<proteinExistence type="predicted"/>
<accession>A0ABR0B7R4</accession>
<name>A0ABR0B7R4_9CRUS</name>
<dbReference type="Proteomes" id="UP001234178">
    <property type="component" value="Unassembled WGS sequence"/>
</dbReference>
<reference evidence="1 2" key="1">
    <citation type="journal article" date="2023" name="Nucleic Acids Res.">
        <title>The hologenome of Daphnia magna reveals possible DNA methylation and microbiome-mediated evolution of the host genome.</title>
        <authorList>
            <person name="Chaturvedi A."/>
            <person name="Li X."/>
            <person name="Dhandapani V."/>
            <person name="Marshall H."/>
            <person name="Kissane S."/>
            <person name="Cuenca-Cambronero M."/>
            <person name="Asole G."/>
            <person name="Calvet F."/>
            <person name="Ruiz-Romero M."/>
            <person name="Marangio P."/>
            <person name="Guigo R."/>
            <person name="Rago D."/>
            <person name="Mirbahai L."/>
            <person name="Eastwood N."/>
            <person name="Colbourne J.K."/>
            <person name="Zhou J."/>
            <person name="Mallon E."/>
            <person name="Orsini L."/>
        </authorList>
    </citation>
    <scope>NUCLEOTIDE SEQUENCE [LARGE SCALE GENOMIC DNA]</scope>
    <source>
        <strain evidence="1">LRV0_1</strain>
    </source>
</reference>
<evidence type="ECO:0000313" key="2">
    <source>
        <dbReference type="Proteomes" id="UP001234178"/>
    </source>
</evidence>
<protein>
    <submittedName>
        <fullName evidence="1">Uncharacterized protein</fullName>
    </submittedName>
</protein>
<keyword evidence="2" id="KW-1185">Reference proteome</keyword>
<gene>
    <name evidence="1" type="ORF">OUZ56_029755</name>
</gene>